<name>L0I5P1_HALRX</name>
<dbReference type="eggNOG" id="arCOG13460">
    <property type="taxonomic scope" value="Archaea"/>
</dbReference>
<organism evidence="2 3">
    <name type="scientific">Halovivax ruber (strain DSM 18193 / JCM 13892 / XH-70)</name>
    <dbReference type="NCBI Taxonomy" id="797302"/>
    <lineage>
        <taxon>Archaea</taxon>
        <taxon>Methanobacteriati</taxon>
        <taxon>Methanobacteriota</taxon>
        <taxon>Stenosarchaea group</taxon>
        <taxon>Halobacteria</taxon>
        <taxon>Halobacteriales</taxon>
        <taxon>Natrialbaceae</taxon>
        <taxon>Halovivax</taxon>
    </lineage>
</organism>
<feature type="transmembrane region" description="Helical" evidence="1">
    <location>
        <begin position="66"/>
        <end position="90"/>
    </location>
</feature>
<evidence type="ECO:0000256" key="1">
    <source>
        <dbReference type="SAM" id="Phobius"/>
    </source>
</evidence>
<evidence type="ECO:0000313" key="2">
    <source>
        <dbReference type="EMBL" id="AGB14825.1"/>
    </source>
</evidence>
<evidence type="ECO:0000313" key="3">
    <source>
        <dbReference type="Proteomes" id="UP000010846"/>
    </source>
</evidence>
<keyword evidence="1" id="KW-0472">Membrane</keyword>
<dbReference type="HOGENOM" id="CLU_1976469_0_0_2"/>
<keyword evidence="3" id="KW-1185">Reference proteome</keyword>
<proteinExistence type="predicted"/>
<keyword evidence="1" id="KW-1133">Transmembrane helix</keyword>
<keyword evidence="1" id="KW-0812">Transmembrane</keyword>
<dbReference type="Proteomes" id="UP000010846">
    <property type="component" value="Chromosome"/>
</dbReference>
<sequence>MFPAFFLREFPDPITVFIYALMLLGFGPLVLQSGIVWPWFMAGTISAILFLGPLDNSRFGTWVREGGILGFAGMIAILSLVFVTPVLYFGASTGELLNLASGGILGVLFLIIATVLYTRVSTGELP</sequence>
<feature type="transmembrane region" description="Helical" evidence="1">
    <location>
        <begin position="36"/>
        <end position="54"/>
    </location>
</feature>
<feature type="transmembrane region" description="Helical" evidence="1">
    <location>
        <begin position="12"/>
        <end position="30"/>
    </location>
</feature>
<gene>
    <name evidence="2" type="ordered locus">Halru_0173</name>
</gene>
<dbReference type="EMBL" id="CP003050">
    <property type="protein sequence ID" value="AGB14825.1"/>
    <property type="molecule type" value="Genomic_DNA"/>
</dbReference>
<reference evidence="2" key="1">
    <citation type="submission" date="2011-09" db="EMBL/GenBank/DDBJ databases">
        <title>Complete sequence of Halovivax ruber XH-70.</title>
        <authorList>
            <consortium name="US DOE Joint Genome Institute"/>
            <person name="Lucas S."/>
            <person name="Han J."/>
            <person name="Lapidus A."/>
            <person name="Cheng J.-F."/>
            <person name="Goodwin L."/>
            <person name="Pitluck S."/>
            <person name="Peters L."/>
            <person name="Mikhailova N."/>
            <person name="Davenport K."/>
            <person name="Detter J.C."/>
            <person name="Han C."/>
            <person name="Tapia R."/>
            <person name="Land M."/>
            <person name="Hauser L."/>
            <person name="Kyrpides N."/>
            <person name="Ivanova N."/>
            <person name="Pagani I."/>
            <person name="Sproer C."/>
            <person name="Anderson I."/>
            <person name="Woyke T."/>
        </authorList>
    </citation>
    <scope>NUCLEOTIDE SEQUENCE</scope>
    <source>
        <strain evidence="2">XH-70</strain>
    </source>
</reference>
<dbReference type="AlphaFoldDB" id="L0I5P1"/>
<dbReference type="KEGG" id="hru:Halru_0173"/>
<protein>
    <submittedName>
        <fullName evidence="2">Uncharacterized protein</fullName>
    </submittedName>
</protein>
<accession>L0I5P1</accession>
<feature type="transmembrane region" description="Helical" evidence="1">
    <location>
        <begin position="96"/>
        <end position="117"/>
    </location>
</feature>